<feature type="non-terminal residue" evidence="1">
    <location>
        <position position="1"/>
    </location>
</feature>
<feature type="non-terminal residue" evidence="1">
    <location>
        <position position="112"/>
    </location>
</feature>
<gene>
    <name evidence="1" type="ORF">BaRGS_00012071</name>
</gene>
<accession>A0ABD0LB24</accession>
<protein>
    <submittedName>
        <fullName evidence="1">Uncharacterized protein</fullName>
    </submittedName>
</protein>
<sequence>IDRMGGCIVTVDGQECYTIPNNVNNRQIRFSCSGGIINGRKVKVTKHSKPATLSSTLIMCEVQIWSCSDRYWGSGCNHVCGECGDGAPCDKVTGHCDSGCQQPGVEPPLCTQ</sequence>
<name>A0ABD0LB24_9CAEN</name>
<organism evidence="1 2">
    <name type="scientific">Batillaria attramentaria</name>
    <dbReference type="NCBI Taxonomy" id="370345"/>
    <lineage>
        <taxon>Eukaryota</taxon>
        <taxon>Metazoa</taxon>
        <taxon>Spiralia</taxon>
        <taxon>Lophotrochozoa</taxon>
        <taxon>Mollusca</taxon>
        <taxon>Gastropoda</taxon>
        <taxon>Caenogastropoda</taxon>
        <taxon>Sorbeoconcha</taxon>
        <taxon>Cerithioidea</taxon>
        <taxon>Batillariidae</taxon>
        <taxon>Batillaria</taxon>
    </lineage>
</organism>
<keyword evidence="2" id="KW-1185">Reference proteome</keyword>
<reference evidence="1 2" key="1">
    <citation type="journal article" date="2023" name="Sci. Data">
        <title>Genome assembly of the Korean intertidal mud-creeper Batillaria attramentaria.</title>
        <authorList>
            <person name="Patra A.K."/>
            <person name="Ho P.T."/>
            <person name="Jun S."/>
            <person name="Lee S.J."/>
            <person name="Kim Y."/>
            <person name="Won Y.J."/>
        </authorList>
    </citation>
    <scope>NUCLEOTIDE SEQUENCE [LARGE SCALE GENOMIC DNA]</scope>
    <source>
        <strain evidence="1">Wonlab-2016</strain>
    </source>
</reference>
<dbReference type="Gene3D" id="2.60.120.260">
    <property type="entry name" value="Galactose-binding domain-like"/>
    <property type="match status" value="1"/>
</dbReference>
<proteinExistence type="predicted"/>
<evidence type="ECO:0000313" key="2">
    <source>
        <dbReference type="Proteomes" id="UP001519460"/>
    </source>
</evidence>
<dbReference type="EMBL" id="JACVVK020000065">
    <property type="protein sequence ID" value="KAK7496664.1"/>
    <property type="molecule type" value="Genomic_DNA"/>
</dbReference>
<dbReference type="AlphaFoldDB" id="A0ABD0LB24"/>
<evidence type="ECO:0000313" key="1">
    <source>
        <dbReference type="EMBL" id="KAK7496664.1"/>
    </source>
</evidence>
<comment type="caution">
    <text evidence="1">The sequence shown here is derived from an EMBL/GenBank/DDBJ whole genome shotgun (WGS) entry which is preliminary data.</text>
</comment>
<dbReference type="Proteomes" id="UP001519460">
    <property type="component" value="Unassembled WGS sequence"/>
</dbReference>